<evidence type="ECO:0000313" key="2">
    <source>
        <dbReference type="Proteomes" id="UP001139648"/>
    </source>
</evidence>
<gene>
    <name evidence="1" type="ORF">HD597_002959</name>
</gene>
<dbReference type="Proteomes" id="UP001139648">
    <property type="component" value="Unassembled WGS sequence"/>
</dbReference>
<dbReference type="AlphaFoldDB" id="A0A9X2GEH3"/>
<dbReference type="EMBL" id="JAMZEB010000002">
    <property type="protein sequence ID" value="MCP2355939.1"/>
    <property type="molecule type" value="Genomic_DNA"/>
</dbReference>
<accession>A0A9X2GEH3</accession>
<dbReference type="RefSeq" id="WP_253742642.1">
    <property type="nucleotide sequence ID" value="NZ_BAABKA010000001.1"/>
</dbReference>
<protein>
    <submittedName>
        <fullName evidence="1">Uncharacterized protein</fullName>
    </submittedName>
</protein>
<organism evidence="1 2">
    <name type="scientific">Nonomuraea thailandensis</name>
    <dbReference type="NCBI Taxonomy" id="1188745"/>
    <lineage>
        <taxon>Bacteria</taxon>
        <taxon>Bacillati</taxon>
        <taxon>Actinomycetota</taxon>
        <taxon>Actinomycetes</taxon>
        <taxon>Streptosporangiales</taxon>
        <taxon>Streptosporangiaceae</taxon>
        <taxon>Nonomuraea</taxon>
    </lineage>
</organism>
<reference evidence="1" key="1">
    <citation type="submission" date="2022-06" db="EMBL/GenBank/DDBJ databases">
        <title>Sequencing the genomes of 1000 actinobacteria strains.</title>
        <authorList>
            <person name="Klenk H.-P."/>
        </authorList>
    </citation>
    <scope>NUCLEOTIDE SEQUENCE</scope>
    <source>
        <strain evidence="1">DSM 46694</strain>
    </source>
</reference>
<comment type="caution">
    <text evidence="1">The sequence shown here is derived from an EMBL/GenBank/DDBJ whole genome shotgun (WGS) entry which is preliminary data.</text>
</comment>
<name>A0A9X2GEH3_9ACTN</name>
<sequence length="200" mass="21666">MSHVLARLSGHGVTLVPWWPYGFERSADAPGVVTVIQGAGEATRTAAVDVTDARTVEHVVEVLPGPGEKVWRIETLHYSVIWPDDFAIESSPTGDSTPFYLWGPDESLIYPQGPLARDRIPPLVELAGPGQTMLSQRQDPGLESVDLAYRHEGESWRQSHHLVPFGGGHALVITAQALAAHAELTWRAAQAVARSVTALL</sequence>
<keyword evidence="2" id="KW-1185">Reference proteome</keyword>
<evidence type="ECO:0000313" key="1">
    <source>
        <dbReference type="EMBL" id="MCP2355939.1"/>
    </source>
</evidence>
<proteinExistence type="predicted"/>